<dbReference type="Pfam" id="PF14065">
    <property type="entry name" value="Pvc16_N"/>
    <property type="match status" value="1"/>
</dbReference>
<keyword evidence="3" id="KW-1185">Reference proteome</keyword>
<accession>A0A7X3MJV8</accession>
<dbReference type="InterPro" id="IPR025351">
    <property type="entry name" value="Pvc16_N"/>
</dbReference>
<reference evidence="2 3" key="1">
    <citation type="submission" date="2019-12" db="EMBL/GenBank/DDBJ databases">
        <title>Sporaefaciens musculi gen. nov., sp. nov., a novel bacterium isolated from the caecum of an obese mouse.</title>
        <authorList>
            <person name="Rasmussen T.S."/>
            <person name="Streidl T."/>
            <person name="Hitch T.C.A."/>
            <person name="Wortmann E."/>
            <person name="Deptula P."/>
            <person name="Hansen M."/>
            <person name="Nielsen D.S."/>
            <person name="Clavel T."/>
            <person name="Vogensen F.K."/>
        </authorList>
    </citation>
    <scope>NUCLEOTIDE SEQUENCE [LARGE SCALE GENOMIC DNA]</scope>
    <source>
        <strain evidence="2 3">WCA-9-b2</strain>
    </source>
</reference>
<dbReference type="Proteomes" id="UP000460412">
    <property type="component" value="Unassembled WGS sequence"/>
</dbReference>
<name>A0A7X3MJV8_9FIRM</name>
<evidence type="ECO:0000313" key="2">
    <source>
        <dbReference type="EMBL" id="MXP77751.1"/>
    </source>
</evidence>
<dbReference type="EMBL" id="WUQX01000001">
    <property type="protein sequence ID" value="MXP77751.1"/>
    <property type="molecule type" value="Genomic_DNA"/>
</dbReference>
<feature type="domain" description="Pvc16 N-terminal" evidence="1">
    <location>
        <begin position="29"/>
        <end position="180"/>
    </location>
</feature>
<evidence type="ECO:0000259" key="1">
    <source>
        <dbReference type="Pfam" id="PF14065"/>
    </source>
</evidence>
<dbReference type="AlphaFoldDB" id="A0A7X3MJV8"/>
<comment type="caution">
    <text evidence="2">The sequence shown here is derived from an EMBL/GenBank/DDBJ whole genome shotgun (WGS) entry which is preliminary data.</text>
</comment>
<proteinExistence type="predicted"/>
<protein>
    <submittedName>
        <fullName evidence="2">DUF4255 domain-containing protein</fullName>
    </submittedName>
</protein>
<dbReference type="RefSeq" id="WP_159753314.1">
    <property type="nucleotide sequence ID" value="NZ_CASSPE010000054.1"/>
</dbReference>
<organism evidence="2 3">
    <name type="scientific">Sporofaciens musculi</name>
    <dbReference type="NCBI Taxonomy" id="2681861"/>
    <lineage>
        <taxon>Bacteria</taxon>
        <taxon>Bacillati</taxon>
        <taxon>Bacillota</taxon>
        <taxon>Clostridia</taxon>
        <taxon>Lachnospirales</taxon>
        <taxon>Lachnospiraceae</taxon>
        <taxon>Sporofaciens</taxon>
    </lineage>
</organism>
<gene>
    <name evidence="2" type="ORF">GN277_21075</name>
</gene>
<evidence type="ECO:0000313" key="3">
    <source>
        <dbReference type="Proteomes" id="UP000460412"/>
    </source>
</evidence>
<sequence>MADYTKIADTGNGILALLTEALIPELLNSPDQIGLCSPDEHGDYAVGVWLYDVKEDSSIQAHEMANIGRNTQRYPSAYLTLYYMITLFLQSDLKYRAVQEHQIMGRIIQAFRDKAALNPDTFAPTGESGGANIRLQMREMNIEEKVRLWTVPNAAYRTSLFYTAGPVEILSTRKRSVRRVQEIDYRFTGKDR</sequence>